<feature type="domain" description="PucR C-terminal helix-turn-helix" evidence="2">
    <location>
        <begin position="353"/>
        <end position="410"/>
    </location>
</feature>
<dbReference type="InterPro" id="IPR025751">
    <property type="entry name" value="RsbRD_N_dom"/>
</dbReference>
<dbReference type="RefSeq" id="WP_270948293.1">
    <property type="nucleotide sequence ID" value="NZ_JAQGLA010000010.1"/>
</dbReference>
<accession>A0ABT4UVH6</accession>
<evidence type="ECO:0000313" key="5">
    <source>
        <dbReference type="EMBL" id="MDA3625723.1"/>
    </source>
</evidence>
<dbReference type="EMBL" id="JAQGLA010000010">
    <property type="protein sequence ID" value="MDA3625723.1"/>
    <property type="molecule type" value="Genomic_DNA"/>
</dbReference>
<dbReference type="Pfam" id="PF14361">
    <property type="entry name" value="RsbRD_N"/>
    <property type="match status" value="1"/>
</dbReference>
<dbReference type="Proteomes" id="UP001210380">
    <property type="component" value="Unassembled WGS sequence"/>
</dbReference>
<evidence type="ECO:0000259" key="4">
    <source>
        <dbReference type="Pfam" id="PF17853"/>
    </source>
</evidence>
<feature type="domain" description="CdaR GGDEF-like" evidence="4">
    <location>
        <begin position="192"/>
        <end position="302"/>
    </location>
</feature>
<keyword evidence="6" id="KW-1185">Reference proteome</keyword>
<dbReference type="Pfam" id="PF17853">
    <property type="entry name" value="GGDEF_2"/>
    <property type="match status" value="1"/>
</dbReference>
<evidence type="ECO:0000256" key="1">
    <source>
        <dbReference type="ARBA" id="ARBA00006754"/>
    </source>
</evidence>
<sequence>MNARRDGAADEVAPAVRRIIDGVEALFDVIVARSVEKTLAQVPAYAASPDEGLHAELTAHVDAVFRAALTSLSEARSPQRSDFPVTWKYAANRVRQGVTLSDFLQAYRIGQVTLWEGLLEAAEDDPEAREAALTLATHVMQVIEVGSTVAAEAFLHAQQHQVAETDRVRRDLLEDLLARRDLSPGPKQAMLRSVGLEPETRVSVASAAPVGPLAGDWTLREAVSAVREAVGAGYQGLTVVRQDEVVTISPVRSNGISGVVDVLEQAIARLSRRGMPLAVGISTVHEGLTEVPEAYAEACAARDGLRGEPGVLALPLLSTFDYLVLRDDETARRLIRPALRRFVEEDRARGGALISTLLEYIASDLNAKVAAERLHVHANTAYYRLDRIAERTGCDLRRLADVQELLIAVRLLSGRPSAGSSPGSP</sequence>
<dbReference type="PANTHER" id="PTHR33744">
    <property type="entry name" value="CARBOHYDRATE DIACID REGULATOR"/>
    <property type="match status" value="1"/>
</dbReference>
<protein>
    <submittedName>
        <fullName evidence="5">Helix-turn-helix domain-containing protein</fullName>
    </submittedName>
</protein>
<dbReference type="InterPro" id="IPR042070">
    <property type="entry name" value="PucR_C-HTH_sf"/>
</dbReference>
<comment type="caution">
    <text evidence="5">The sequence shown here is derived from an EMBL/GenBank/DDBJ whole genome shotgun (WGS) entry which is preliminary data.</text>
</comment>
<dbReference type="InterPro" id="IPR025736">
    <property type="entry name" value="PucR_C-HTH_dom"/>
</dbReference>
<gene>
    <name evidence="5" type="ORF">OU415_09765</name>
</gene>
<dbReference type="InterPro" id="IPR051448">
    <property type="entry name" value="CdaR-like_regulators"/>
</dbReference>
<name>A0ABT4UVH6_9PSEU</name>
<proteinExistence type="inferred from homology"/>
<dbReference type="Gene3D" id="1.10.10.2840">
    <property type="entry name" value="PucR C-terminal helix-turn-helix domain"/>
    <property type="match status" value="1"/>
</dbReference>
<dbReference type="PANTHER" id="PTHR33744:SF1">
    <property type="entry name" value="DNA-BINDING TRANSCRIPTIONAL ACTIVATOR ADER"/>
    <property type="match status" value="1"/>
</dbReference>
<reference evidence="5 6" key="1">
    <citation type="submission" date="2022-11" db="EMBL/GenBank/DDBJ databases">
        <title>Draft genome sequence of Saccharopolyspora sp. WRP15-2 isolated from rhizosphere soils of wild rice in Thailand.</title>
        <authorList>
            <person name="Duangmal K."/>
            <person name="Kammanee S."/>
            <person name="Muangham S."/>
        </authorList>
    </citation>
    <scope>NUCLEOTIDE SEQUENCE [LARGE SCALE GENOMIC DNA]</scope>
    <source>
        <strain evidence="5 6">WRP15-2</strain>
    </source>
</reference>
<feature type="domain" description="RsbT co-antagonist protein RsbRD N-terminal" evidence="3">
    <location>
        <begin position="29"/>
        <end position="169"/>
    </location>
</feature>
<evidence type="ECO:0000259" key="2">
    <source>
        <dbReference type="Pfam" id="PF13556"/>
    </source>
</evidence>
<evidence type="ECO:0000313" key="6">
    <source>
        <dbReference type="Proteomes" id="UP001210380"/>
    </source>
</evidence>
<dbReference type="InterPro" id="IPR041522">
    <property type="entry name" value="CdaR_GGDEF"/>
</dbReference>
<dbReference type="Pfam" id="PF13556">
    <property type="entry name" value="HTH_30"/>
    <property type="match status" value="1"/>
</dbReference>
<evidence type="ECO:0000259" key="3">
    <source>
        <dbReference type="Pfam" id="PF14361"/>
    </source>
</evidence>
<organism evidence="5 6">
    <name type="scientific">Saccharopolyspora oryzae</name>
    <dbReference type="NCBI Taxonomy" id="2997343"/>
    <lineage>
        <taxon>Bacteria</taxon>
        <taxon>Bacillati</taxon>
        <taxon>Actinomycetota</taxon>
        <taxon>Actinomycetes</taxon>
        <taxon>Pseudonocardiales</taxon>
        <taxon>Pseudonocardiaceae</taxon>
        <taxon>Saccharopolyspora</taxon>
    </lineage>
</organism>
<comment type="similarity">
    <text evidence="1">Belongs to the CdaR family.</text>
</comment>